<gene>
    <name evidence="2" type="ORF">BU14_0684s0002</name>
</gene>
<feature type="compositionally biased region" description="Low complexity" evidence="1">
    <location>
        <begin position="216"/>
        <end position="237"/>
    </location>
</feature>
<dbReference type="EMBL" id="KV919220">
    <property type="protein sequence ID" value="OSX70715.1"/>
    <property type="molecule type" value="Genomic_DNA"/>
</dbReference>
<accession>A0A1X6NQ70</accession>
<feature type="region of interest" description="Disordered" evidence="1">
    <location>
        <begin position="473"/>
        <end position="500"/>
    </location>
</feature>
<protein>
    <submittedName>
        <fullName evidence="2">Uncharacterized protein</fullName>
    </submittedName>
</protein>
<feature type="region of interest" description="Disordered" evidence="1">
    <location>
        <begin position="139"/>
        <end position="369"/>
    </location>
</feature>
<feature type="compositionally biased region" description="Low complexity" evidence="1">
    <location>
        <begin position="250"/>
        <end position="269"/>
    </location>
</feature>
<evidence type="ECO:0000313" key="2">
    <source>
        <dbReference type="EMBL" id="OSX70715.1"/>
    </source>
</evidence>
<reference evidence="2 3" key="1">
    <citation type="submission" date="2017-03" db="EMBL/GenBank/DDBJ databases">
        <title>WGS assembly of Porphyra umbilicalis.</title>
        <authorList>
            <person name="Brawley S.H."/>
            <person name="Blouin N.A."/>
            <person name="Ficko-Blean E."/>
            <person name="Wheeler G.L."/>
            <person name="Lohr M."/>
            <person name="Goodson H.V."/>
            <person name="Jenkins J.W."/>
            <person name="Blaby-Haas C.E."/>
            <person name="Helliwell K.E."/>
            <person name="Chan C."/>
            <person name="Marriage T."/>
            <person name="Bhattacharya D."/>
            <person name="Klein A.S."/>
            <person name="Badis Y."/>
            <person name="Brodie J."/>
            <person name="Cao Y."/>
            <person name="Collen J."/>
            <person name="Dittami S.M."/>
            <person name="Gachon C.M."/>
            <person name="Green B.R."/>
            <person name="Karpowicz S."/>
            <person name="Kim J.W."/>
            <person name="Kudahl U."/>
            <person name="Lin S."/>
            <person name="Michel G."/>
            <person name="Mittag M."/>
            <person name="Olson B.J."/>
            <person name="Pangilinan J."/>
            <person name="Peng Y."/>
            <person name="Qiu H."/>
            <person name="Shu S."/>
            <person name="Singer J.T."/>
            <person name="Smith A.G."/>
            <person name="Sprecher B.N."/>
            <person name="Wagner V."/>
            <person name="Wang W."/>
            <person name="Wang Z.-Y."/>
            <person name="Yan J."/>
            <person name="Yarish C."/>
            <person name="Zoeuner-Riek S."/>
            <person name="Zhuang Y."/>
            <person name="Zou Y."/>
            <person name="Lindquist E.A."/>
            <person name="Grimwood J."/>
            <person name="Barry K."/>
            <person name="Rokhsar D.S."/>
            <person name="Schmutz J."/>
            <person name="Stiller J.W."/>
            <person name="Grossman A.R."/>
            <person name="Prochnik S.E."/>
        </authorList>
    </citation>
    <scope>NUCLEOTIDE SEQUENCE [LARGE SCALE GENOMIC DNA]</scope>
    <source>
        <strain evidence="2">4086291</strain>
    </source>
</reference>
<dbReference type="AlphaFoldDB" id="A0A1X6NQ70"/>
<organism evidence="2 3">
    <name type="scientific">Porphyra umbilicalis</name>
    <name type="common">Purple laver</name>
    <name type="synonym">Red alga</name>
    <dbReference type="NCBI Taxonomy" id="2786"/>
    <lineage>
        <taxon>Eukaryota</taxon>
        <taxon>Rhodophyta</taxon>
        <taxon>Bangiophyceae</taxon>
        <taxon>Bangiales</taxon>
        <taxon>Bangiaceae</taxon>
        <taxon>Porphyra</taxon>
    </lineage>
</organism>
<feature type="compositionally biased region" description="Low complexity" evidence="1">
    <location>
        <begin position="319"/>
        <end position="339"/>
    </location>
</feature>
<evidence type="ECO:0000313" key="3">
    <source>
        <dbReference type="Proteomes" id="UP000218209"/>
    </source>
</evidence>
<feature type="compositionally biased region" description="Basic and acidic residues" evidence="1">
    <location>
        <begin position="166"/>
        <end position="191"/>
    </location>
</feature>
<proteinExistence type="predicted"/>
<feature type="compositionally biased region" description="Gly residues" evidence="1">
    <location>
        <begin position="491"/>
        <end position="500"/>
    </location>
</feature>
<feature type="compositionally biased region" description="Basic and acidic residues" evidence="1">
    <location>
        <begin position="300"/>
        <end position="315"/>
    </location>
</feature>
<feature type="compositionally biased region" description="Low complexity" evidence="1">
    <location>
        <begin position="197"/>
        <end position="206"/>
    </location>
</feature>
<dbReference type="Proteomes" id="UP000218209">
    <property type="component" value="Unassembled WGS sequence"/>
</dbReference>
<sequence>MHGTPHRRQNVGVPLRPNGPGPGEYPMGMFFPEWLLAIADAAGTELAAGRVYRLGRPILRHLEQLPWQGLSADTRRHATLQTLVRALDVLPWGRVLTAAGLPASRDVLDVETDNDDVNPYGFRIAAALGDVGFPCRPGGGTAATDTTTEASAGYTPGGGAATGDARAPDRDASGAARPEHPSEAFGEEGHPRAGTPRASAGSAAEGEASRRGAGTGAPEAGPGPAGTPPDGRATPTPEGVPLDQRRGKRPASTGSATAVGSAPSAAGARRAARCARRASPRSSSPRAPSPRVPSPSRRLSGREGRSGSPGRRRDASVGGPSAQSAARPAQPPRAGAPLRRTGRRAGERSRKRPRPDGGEVAQPYPTRRRWHRVGSIPGERAALLEVTTAAAIERLAVGAAPKGAVAEAVGRVHRNTVDRVHEALGEAHREGATTALAALVQDVHKLRRRRDAEGVIATVLKEVRAADRTAPGEPVFYYTGETTDDAEGCEGDGAGLAGDR</sequence>
<feature type="compositionally biased region" description="Low complexity" evidence="1">
    <location>
        <begin position="142"/>
        <end position="154"/>
    </location>
</feature>
<evidence type="ECO:0000256" key="1">
    <source>
        <dbReference type="SAM" id="MobiDB-lite"/>
    </source>
</evidence>
<keyword evidence="3" id="KW-1185">Reference proteome</keyword>
<feature type="compositionally biased region" description="Basic residues" evidence="1">
    <location>
        <begin position="270"/>
        <end position="279"/>
    </location>
</feature>
<name>A0A1X6NQ70_PORUM</name>